<dbReference type="OrthoDB" id="7992117at2"/>
<protein>
    <recommendedName>
        <fullName evidence="3">YubB ferredoxin-like domain-containing protein</fullName>
    </recommendedName>
</protein>
<gene>
    <name evidence="1" type="ORF">DA075_19825</name>
</gene>
<dbReference type="Proteomes" id="UP000244755">
    <property type="component" value="Chromosome 1"/>
</dbReference>
<organism evidence="1 2">
    <name type="scientific">Methylobacterium currus</name>
    <dbReference type="NCBI Taxonomy" id="2051553"/>
    <lineage>
        <taxon>Bacteria</taxon>
        <taxon>Pseudomonadati</taxon>
        <taxon>Pseudomonadota</taxon>
        <taxon>Alphaproteobacteria</taxon>
        <taxon>Hyphomicrobiales</taxon>
        <taxon>Methylobacteriaceae</taxon>
        <taxon>Methylobacterium</taxon>
    </lineage>
</organism>
<accession>A0A2R4WMZ0</accession>
<proteinExistence type="predicted"/>
<name>A0A2R4WMZ0_9HYPH</name>
<reference evidence="1 2" key="1">
    <citation type="submission" date="2018-04" db="EMBL/GenBank/DDBJ databases">
        <title>Methylobacterium sp. PR1016A genome.</title>
        <authorList>
            <person name="Park W."/>
        </authorList>
    </citation>
    <scope>NUCLEOTIDE SEQUENCE [LARGE SCALE GENOMIC DNA]</scope>
    <source>
        <strain evidence="1 2">PR1016A</strain>
    </source>
</reference>
<sequence length="188" mass="20048">MTNHVTTRCTVRGSSADVAAFRALMVEEPRPASAPAAGIMAWLRGLMGRTAPAPSTAPAHATLDFNRILPMPDTLADGPEQAAWALEHWGTQRNADAYEETARGDDAGGGASLEFFLATAWSFPAPVFEALHRRFPALHIDVVGFEEAWHFAVEGAYGPGETGAVEVEPTAALYTRVHGVPPEPDEEG</sequence>
<keyword evidence="2" id="KW-1185">Reference proteome</keyword>
<dbReference type="RefSeq" id="WP_099954675.1">
    <property type="nucleotide sequence ID" value="NZ_CP028843.1"/>
</dbReference>
<evidence type="ECO:0000313" key="1">
    <source>
        <dbReference type="EMBL" id="AWB22875.1"/>
    </source>
</evidence>
<dbReference type="AlphaFoldDB" id="A0A2R4WMZ0"/>
<evidence type="ECO:0008006" key="3">
    <source>
        <dbReference type="Google" id="ProtNLM"/>
    </source>
</evidence>
<dbReference type="EMBL" id="CP028843">
    <property type="protein sequence ID" value="AWB22875.1"/>
    <property type="molecule type" value="Genomic_DNA"/>
</dbReference>
<evidence type="ECO:0000313" key="2">
    <source>
        <dbReference type="Proteomes" id="UP000244755"/>
    </source>
</evidence>
<dbReference type="KEGG" id="mee:DA075_19825"/>